<evidence type="ECO:0008006" key="4">
    <source>
        <dbReference type="Google" id="ProtNLM"/>
    </source>
</evidence>
<dbReference type="Proteomes" id="UP000178404">
    <property type="component" value="Unassembled WGS sequence"/>
</dbReference>
<evidence type="ECO:0000313" key="3">
    <source>
        <dbReference type="Proteomes" id="UP000178404"/>
    </source>
</evidence>
<gene>
    <name evidence="2" type="ORF">A3A90_01285</name>
</gene>
<reference evidence="2 3" key="1">
    <citation type="journal article" date="2016" name="Nat. Commun.">
        <title>Thousands of microbial genomes shed light on interconnected biogeochemical processes in an aquifer system.</title>
        <authorList>
            <person name="Anantharaman K."/>
            <person name="Brown C.T."/>
            <person name="Hug L.A."/>
            <person name="Sharon I."/>
            <person name="Castelle C.J."/>
            <person name="Probst A.J."/>
            <person name="Thomas B.C."/>
            <person name="Singh A."/>
            <person name="Wilkins M.J."/>
            <person name="Karaoz U."/>
            <person name="Brodie E.L."/>
            <person name="Williams K.H."/>
            <person name="Hubbard S.S."/>
            <person name="Banfield J.F."/>
        </authorList>
    </citation>
    <scope>NUCLEOTIDE SEQUENCE [LARGE SCALE GENOMIC DNA]</scope>
</reference>
<dbReference type="SUPFAM" id="SSF50494">
    <property type="entry name" value="Trypsin-like serine proteases"/>
    <property type="match status" value="1"/>
</dbReference>
<dbReference type="Gene3D" id="2.40.10.120">
    <property type="match status" value="1"/>
</dbReference>
<evidence type="ECO:0000313" key="2">
    <source>
        <dbReference type="EMBL" id="OHB01463.1"/>
    </source>
</evidence>
<comment type="caution">
    <text evidence="2">The sequence shown here is derived from an EMBL/GenBank/DDBJ whole genome shotgun (WGS) entry which is preliminary data.</text>
</comment>
<accession>A0A1G2TWB1</accession>
<dbReference type="Pfam" id="PF13365">
    <property type="entry name" value="Trypsin_2"/>
    <property type="match status" value="1"/>
</dbReference>
<sequence>MEDLTKHQLILIVLLVTFVTSIATGIITFTLLSEAPVEVTQTINRVVEKTIERVVTEPGKPDKVVTTVIVNEEDRVLEAIAKNEKSIVRLKTTGADGTEVVSGLGLVVSGDGVIVADLRSYNVAASYTISFHDGQSYPVSKTSINSEAGLVFLKVDAPLKDLKYTFYPAIFGNSDDLKIGQSLVAISGLSSNAASIGRVFQLKFDEDKVTIKKIFSDLKVSRSHFGSPVLNLSGEVVGLEAPVGELDTEYSYTPINIIKSATPKALAELAK</sequence>
<proteinExistence type="predicted"/>
<organism evidence="2 3">
    <name type="scientific">Candidatus Zambryskibacteria bacterium RIFCSPLOWO2_01_FULL_35_19</name>
    <dbReference type="NCBI Taxonomy" id="1802757"/>
    <lineage>
        <taxon>Bacteria</taxon>
        <taxon>Candidatus Zambryskiibacteriota</taxon>
    </lineage>
</organism>
<keyword evidence="1" id="KW-1133">Transmembrane helix</keyword>
<keyword evidence="1" id="KW-0472">Membrane</keyword>
<dbReference type="EMBL" id="MHWA01000014">
    <property type="protein sequence ID" value="OHB01463.1"/>
    <property type="molecule type" value="Genomic_DNA"/>
</dbReference>
<name>A0A1G2TWB1_9BACT</name>
<evidence type="ECO:0000256" key="1">
    <source>
        <dbReference type="SAM" id="Phobius"/>
    </source>
</evidence>
<protein>
    <recommendedName>
        <fullName evidence="4">Serine protease</fullName>
    </recommendedName>
</protein>
<dbReference type="InterPro" id="IPR009003">
    <property type="entry name" value="Peptidase_S1_PA"/>
</dbReference>
<keyword evidence="1" id="KW-0812">Transmembrane</keyword>
<dbReference type="AlphaFoldDB" id="A0A1G2TWB1"/>
<feature type="transmembrane region" description="Helical" evidence="1">
    <location>
        <begin position="9"/>
        <end position="32"/>
    </location>
</feature>